<dbReference type="PROSITE" id="PS51704">
    <property type="entry name" value="GP_PDE"/>
    <property type="match status" value="1"/>
</dbReference>
<dbReference type="SUPFAM" id="SSF51695">
    <property type="entry name" value="PLC-like phosphodiesterases"/>
    <property type="match status" value="1"/>
</dbReference>
<dbReference type="InterPro" id="IPR030395">
    <property type="entry name" value="GP_PDE_dom"/>
</dbReference>
<dbReference type="Proteomes" id="UP000247980">
    <property type="component" value="Unassembled WGS sequence"/>
</dbReference>
<comment type="caution">
    <text evidence="2">The sequence shown here is derived from an EMBL/GenBank/DDBJ whole genome shotgun (WGS) entry which is preliminary data.</text>
</comment>
<dbReference type="PANTHER" id="PTHR46211:SF14">
    <property type="entry name" value="GLYCEROPHOSPHODIESTER PHOSPHODIESTERASE"/>
    <property type="match status" value="1"/>
</dbReference>
<evidence type="ECO:0000313" key="3">
    <source>
        <dbReference type="Proteomes" id="UP000247980"/>
    </source>
</evidence>
<protein>
    <submittedName>
        <fullName evidence="2">Glycerophosphodiester phosphodiesterase</fullName>
    </submittedName>
</protein>
<keyword evidence="3" id="KW-1185">Reference proteome</keyword>
<dbReference type="PANTHER" id="PTHR46211">
    <property type="entry name" value="GLYCEROPHOSPHORYL DIESTER PHOSPHODIESTERASE"/>
    <property type="match status" value="1"/>
</dbReference>
<proteinExistence type="predicted"/>
<name>A0A2V5ITC0_9MICC</name>
<sequence length="251" mass="26970">MPSMQTQTFAIVGHRGALAHSPENSIASFLLAERSGATELELDIRITRDGVPIVLHDATLARVAGEPGPLTDTPVAELDFDELGTVLLDSGEPTLTFNEVLDATSVELQVEIKDPAAVPELAKLVLSRPEDAARIRFTSFQVEALLLLREHAPSIPRGLIVSKYEDALKHEGGLDGILETIEASSFYCGFEGLTAEEVNRLHEAGYQVHVWPLRSLEDVQQALELGVDGGTSDDPGAVVGWLTEAARLTSA</sequence>
<dbReference type="EMBL" id="QJVC01000003">
    <property type="protein sequence ID" value="PYI39251.1"/>
    <property type="molecule type" value="Genomic_DNA"/>
</dbReference>
<dbReference type="Gene3D" id="3.20.20.190">
    <property type="entry name" value="Phosphatidylinositol (PI) phosphodiesterase"/>
    <property type="match status" value="1"/>
</dbReference>
<dbReference type="Pfam" id="PF03009">
    <property type="entry name" value="GDPD"/>
    <property type="match status" value="1"/>
</dbReference>
<dbReference type="OrthoDB" id="9758957at2"/>
<organism evidence="2 3">
    <name type="scientific">Arthrobacter psychrolactophilus</name>
    <dbReference type="NCBI Taxonomy" id="92442"/>
    <lineage>
        <taxon>Bacteria</taxon>
        <taxon>Bacillati</taxon>
        <taxon>Actinomycetota</taxon>
        <taxon>Actinomycetes</taxon>
        <taxon>Micrococcales</taxon>
        <taxon>Micrococcaceae</taxon>
        <taxon>Arthrobacter</taxon>
    </lineage>
</organism>
<evidence type="ECO:0000313" key="2">
    <source>
        <dbReference type="EMBL" id="PYI39251.1"/>
    </source>
</evidence>
<feature type="domain" description="GP-PDE" evidence="1">
    <location>
        <begin position="9"/>
        <end position="242"/>
    </location>
</feature>
<dbReference type="AlphaFoldDB" id="A0A2V5ITC0"/>
<reference evidence="2 3" key="1">
    <citation type="submission" date="2018-05" db="EMBL/GenBank/DDBJ databases">
        <title>Genetic diversity of glacier-inhabiting Cryobacterium bacteria in China and description of Cryobacterium mengkeensis sp. nov. and Arthrobacter glacialis sp. nov.</title>
        <authorList>
            <person name="Liu Q."/>
            <person name="Xin Y.-H."/>
        </authorList>
    </citation>
    <scope>NUCLEOTIDE SEQUENCE [LARGE SCALE GENOMIC DNA]</scope>
    <source>
        <strain evidence="2 3">B7</strain>
    </source>
</reference>
<gene>
    <name evidence="2" type="ORF">CVS30_04595</name>
</gene>
<dbReference type="InterPro" id="IPR017946">
    <property type="entry name" value="PLC-like_Pdiesterase_TIM-brl"/>
</dbReference>
<evidence type="ECO:0000259" key="1">
    <source>
        <dbReference type="PROSITE" id="PS51704"/>
    </source>
</evidence>
<accession>A0A2V5ITC0</accession>
<dbReference type="GO" id="GO:0006629">
    <property type="term" value="P:lipid metabolic process"/>
    <property type="evidence" value="ECO:0007669"/>
    <property type="project" value="InterPro"/>
</dbReference>
<dbReference type="GO" id="GO:0008081">
    <property type="term" value="F:phosphoric diester hydrolase activity"/>
    <property type="evidence" value="ECO:0007669"/>
    <property type="project" value="InterPro"/>
</dbReference>